<feature type="compositionally biased region" description="Basic and acidic residues" evidence="1">
    <location>
        <begin position="126"/>
        <end position="136"/>
    </location>
</feature>
<sequence length="136" mass="14138">MNLAQRTAQKALETPYLEASSSPAQAAASAPSGVSGLASNQPVAFVTPDSNTAALSLASVHPVGSTSRAYQSGCKRAGRFRSRTQLRAGPVFEPLNAVFATGAGNPNRVEHQGARSVAPNEQTDTGQRRDATYPQV</sequence>
<dbReference type="Proteomes" id="UP000831189">
    <property type="component" value="Chromosome"/>
</dbReference>
<proteinExistence type="predicted"/>
<evidence type="ECO:0000313" key="3">
    <source>
        <dbReference type="Proteomes" id="UP000831189"/>
    </source>
</evidence>
<gene>
    <name evidence="2" type="ORF">M0M42_05915</name>
</gene>
<keyword evidence="3" id="KW-1185">Reference proteome</keyword>
<feature type="region of interest" description="Disordered" evidence="1">
    <location>
        <begin position="102"/>
        <end position="136"/>
    </location>
</feature>
<evidence type="ECO:0000256" key="1">
    <source>
        <dbReference type="SAM" id="MobiDB-lite"/>
    </source>
</evidence>
<dbReference type="EMBL" id="CP096208">
    <property type="protein sequence ID" value="UPQ83941.1"/>
    <property type="molecule type" value="Genomic_DNA"/>
</dbReference>
<reference evidence="2 3" key="1">
    <citation type="submission" date="2022-04" db="EMBL/GenBank/DDBJ databases">
        <title>Pseudomonas knackmussii B09-2.</title>
        <authorList>
            <person name="Deng Y."/>
        </authorList>
    </citation>
    <scope>NUCLEOTIDE SEQUENCE [LARGE SCALE GENOMIC DNA]</scope>
    <source>
        <strain evidence="2 3">B09-2</strain>
    </source>
</reference>
<feature type="region of interest" description="Disordered" evidence="1">
    <location>
        <begin position="1"/>
        <end position="42"/>
    </location>
</feature>
<protein>
    <recommendedName>
        <fullName evidence="4">Secreted protein</fullName>
    </recommendedName>
</protein>
<evidence type="ECO:0000313" key="2">
    <source>
        <dbReference type="EMBL" id="UPQ83941.1"/>
    </source>
</evidence>
<organism evidence="2 3">
    <name type="scientific">Pseudomonas knackmussii</name>
    <dbReference type="NCBI Taxonomy" id="65741"/>
    <lineage>
        <taxon>Bacteria</taxon>
        <taxon>Pseudomonadati</taxon>
        <taxon>Pseudomonadota</taxon>
        <taxon>Gammaproteobacteria</taxon>
        <taxon>Pseudomonadales</taxon>
        <taxon>Pseudomonadaceae</taxon>
        <taxon>Pseudomonas</taxon>
    </lineage>
</organism>
<accession>A0ABY4KSS7</accession>
<name>A0ABY4KSS7_9PSED</name>
<evidence type="ECO:0008006" key="4">
    <source>
        <dbReference type="Google" id="ProtNLM"/>
    </source>
</evidence>
<feature type="compositionally biased region" description="Low complexity" evidence="1">
    <location>
        <begin position="19"/>
        <end position="39"/>
    </location>
</feature>